<protein>
    <recommendedName>
        <fullName evidence="4">Seed maturation protein</fullName>
    </recommendedName>
</protein>
<accession>A0AA88QWJ3</accession>
<reference evidence="2" key="1">
    <citation type="submission" date="2022-12" db="EMBL/GenBank/DDBJ databases">
        <title>Draft genome assemblies for two species of Escallonia (Escalloniales).</title>
        <authorList>
            <person name="Chanderbali A."/>
            <person name="Dervinis C."/>
            <person name="Anghel I."/>
            <person name="Soltis D."/>
            <person name="Soltis P."/>
            <person name="Zapata F."/>
        </authorList>
    </citation>
    <scope>NUCLEOTIDE SEQUENCE</scope>
    <source>
        <strain evidence="2">UCBG92.1500</strain>
        <tissue evidence="2">Leaf</tissue>
    </source>
</reference>
<sequence>MAKSKDDIKYGTAQAKLSEDEALRVSYKAGAPLEGGKIADSEPVHLFSSAQNIPRQEGVIAFSDPVDLSSAASNISNAEQERTTNHPDSGGGSREAAA</sequence>
<proteinExistence type="predicted"/>
<dbReference type="InterPro" id="IPR044984">
    <property type="entry name" value="SMP1"/>
</dbReference>
<dbReference type="GO" id="GO:0010162">
    <property type="term" value="P:seed dormancy process"/>
    <property type="evidence" value="ECO:0007669"/>
    <property type="project" value="InterPro"/>
</dbReference>
<feature type="region of interest" description="Disordered" evidence="1">
    <location>
        <begin position="71"/>
        <end position="98"/>
    </location>
</feature>
<dbReference type="Proteomes" id="UP001187471">
    <property type="component" value="Unassembled WGS sequence"/>
</dbReference>
<evidence type="ECO:0000313" key="2">
    <source>
        <dbReference type="EMBL" id="KAK2971976.1"/>
    </source>
</evidence>
<dbReference type="PANTHER" id="PTHR37732:SF2">
    <property type="entry name" value="SEED MATURATION PROTEIN 1"/>
    <property type="match status" value="1"/>
</dbReference>
<comment type="caution">
    <text evidence="2">The sequence shown here is derived from an EMBL/GenBank/DDBJ whole genome shotgun (WGS) entry which is preliminary data.</text>
</comment>
<feature type="compositionally biased region" description="Gly residues" evidence="1">
    <location>
        <begin position="89"/>
        <end position="98"/>
    </location>
</feature>
<keyword evidence="3" id="KW-1185">Reference proteome</keyword>
<evidence type="ECO:0000313" key="3">
    <source>
        <dbReference type="Proteomes" id="UP001187471"/>
    </source>
</evidence>
<organism evidence="2 3">
    <name type="scientific">Escallonia rubra</name>
    <dbReference type="NCBI Taxonomy" id="112253"/>
    <lineage>
        <taxon>Eukaryota</taxon>
        <taxon>Viridiplantae</taxon>
        <taxon>Streptophyta</taxon>
        <taxon>Embryophyta</taxon>
        <taxon>Tracheophyta</taxon>
        <taxon>Spermatophyta</taxon>
        <taxon>Magnoliopsida</taxon>
        <taxon>eudicotyledons</taxon>
        <taxon>Gunneridae</taxon>
        <taxon>Pentapetalae</taxon>
        <taxon>asterids</taxon>
        <taxon>campanulids</taxon>
        <taxon>Escalloniales</taxon>
        <taxon>Escalloniaceae</taxon>
        <taxon>Escallonia</taxon>
    </lineage>
</organism>
<gene>
    <name evidence="2" type="ORF">RJ640_004996</name>
</gene>
<evidence type="ECO:0000256" key="1">
    <source>
        <dbReference type="SAM" id="MobiDB-lite"/>
    </source>
</evidence>
<dbReference type="PANTHER" id="PTHR37732">
    <property type="entry name" value="OS08G0104400 PROTEIN"/>
    <property type="match status" value="1"/>
</dbReference>
<dbReference type="EMBL" id="JAVXUO010002540">
    <property type="protein sequence ID" value="KAK2971976.1"/>
    <property type="molecule type" value="Genomic_DNA"/>
</dbReference>
<name>A0AA88QWJ3_9ASTE</name>
<dbReference type="AlphaFoldDB" id="A0AA88QWJ3"/>
<evidence type="ECO:0008006" key="4">
    <source>
        <dbReference type="Google" id="ProtNLM"/>
    </source>
</evidence>